<dbReference type="STRING" id="215243.A0A0D2BGW2"/>
<accession>A0A0D2BGW2</accession>
<reference evidence="2 3" key="1">
    <citation type="submission" date="2015-01" db="EMBL/GenBank/DDBJ databases">
        <title>The Genome Sequence of Exophiala oligosperma CBS72588.</title>
        <authorList>
            <consortium name="The Broad Institute Genomics Platform"/>
            <person name="Cuomo C."/>
            <person name="de Hoog S."/>
            <person name="Gorbushina A."/>
            <person name="Stielow B."/>
            <person name="Teixiera M."/>
            <person name="Abouelleil A."/>
            <person name="Chapman S.B."/>
            <person name="Priest M."/>
            <person name="Young S.K."/>
            <person name="Wortman J."/>
            <person name="Nusbaum C."/>
            <person name="Birren B."/>
        </authorList>
    </citation>
    <scope>NUCLEOTIDE SEQUENCE [LARGE SCALE GENOMIC DNA]</scope>
    <source>
        <strain evidence="2 3">CBS 72588</strain>
    </source>
</reference>
<evidence type="ECO:0000313" key="2">
    <source>
        <dbReference type="EMBL" id="KIW36732.1"/>
    </source>
</evidence>
<feature type="region of interest" description="Disordered" evidence="1">
    <location>
        <begin position="282"/>
        <end position="308"/>
    </location>
</feature>
<dbReference type="VEuPathDB" id="FungiDB:PV06_11028"/>
<name>A0A0D2BGW2_9EURO</name>
<dbReference type="AlphaFoldDB" id="A0A0D2BGW2"/>
<dbReference type="HOGENOM" id="CLU_426428_0_0_1"/>
<dbReference type="OrthoDB" id="4107819at2759"/>
<evidence type="ECO:0000313" key="3">
    <source>
        <dbReference type="Proteomes" id="UP000053342"/>
    </source>
</evidence>
<dbReference type="RefSeq" id="XP_016256948.1">
    <property type="nucleotide sequence ID" value="XM_016412635.1"/>
</dbReference>
<dbReference type="Proteomes" id="UP000053342">
    <property type="component" value="Unassembled WGS sequence"/>
</dbReference>
<keyword evidence="3" id="KW-1185">Reference proteome</keyword>
<organism evidence="2 3">
    <name type="scientific">Exophiala oligosperma</name>
    <dbReference type="NCBI Taxonomy" id="215243"/>
    <lineage>
        <taxon>Eukaryota</taxon>
        <taxon>Fungi</taxon>
        <taxon>Dikarya</taxon>
        <taxon>Ascomycota</taxon>
        <taxon>Pezizomycotina</taxon>
        <taxon>Eurotiomycetes</taxon>
        <taxon>Chaetothyriomycetidae</taxon>
        <taxon>Chaetothyriales</taxon>
        <taxon>Herpotrichiellaceae</taxon>
        <taxon>Exophiala</taxon>
    </lineage>
</organism>
<sequence>MGGFGAGTHLEAFHFRINLAQVDKKSNPSYHDAILSVLQSVLAQDCATNCGHDQEPSYDSNEHLSTGSHFQFANGLPTPPESVRAPHLEGFTAVKLPIVEGCQGNHDLKESTMASQEALSQSDQDELPIILSWIPTKDQMSKCSDFERSRKKTWRKTVSSGLKEPKSNRGVTHDGLLTAGMLQIIDRIGEARVLEGLRDTITELNVGSQKDWQSFDERCSERIPKHLTDQPDSIRQLWLLKEKLDLTEANEQISRLRKRLTLADFSQAYDLCASQYLNMKSGIRRPRSRPGQQDSKTPAGGEARNSQHKRAAMDHFVDLLFPNALPSGKTSKAARRRGAVTRYAAVRKIQNWRAAGQPWANIFKRFGKGILLLIPDEVSDEYMRTMSKAALSAFLDRVELRLAGRADFLHTLTSLVDTFYTSHALPHGTLSKGCLPGMLYNARTSPQVRRTDSDSPSAFLDTGTTSWSYFDQSNNVDQHQCAESGFVFDLPVDADKMDLYVGESSSQFALAPHETFREAPYTTFLSHLAGETDLSADLCSAFVSGDDDFQLPPNEGASILDVDVDAFLAKSPTVPSLTADTPRAHPPCRVSRSANSSFCEYHDSDALYVGMDSPNANCKDVFDFLNLSEDGD</sequence>
<protein>
    <submittedName>
        <fullName evidence="2">Uncharacterized protein</fullName>
    </submittedName>
</protein>
<dbReference type="GeneID" id="27363102"/>
<dbReference type="EMBL" id="KN847349">
    <property type="protein sequence ID" value="KIW36732.1"/>
    <property type="molecule type" value="Genomic_DNA"/>
</dbReference>
<gene>
    <name evidence="2" type="ORF">PV06_11028</name>
</gene>
<evidence type="ECO:0000256" key="1">
    <source>
        <dbReference type="SAM" id="MobiDB-lite"/>
    </source>
</evidence>
<proteinExistence type="predicted"/>